<dbReference type="GO" id="GO:0005524">
    <property type="term" value="F:ATP binding"/>
    <property type="evidence" value="ECO:0007669"/>
    <property type="project" value="UniProtKB-KW"/>
</dbReference>
<proteinExistence type="predicted"/>
<evidence type="ECO:0000256" key="12">
    <source>
        <dbReference type="SAM" id="Phobius"/>
    </source>
</evidence>
<dbReference type="SUPFAM" id="SSF47384">
    <property type="entry name" value="Homodimeric domain of signal transducing histidine kinase"/>
    <property type="match status" value="1"/>
</dbReference>
<dbReference type="CDD" id="cd00082">
    <property type="entry name" value="HisKA"/>
    <property type="match status" value="1"/>
</dbReference>
<keyword evidence="7 14" id="KW-0418">Kinase</keyword>
<dbReference type="GO" id="GO:0000155">
    <property type="term" value="F:phosphorelay sensor kinase activity"/>
    <property type="evidence" value="ECO:0007669"/>
    <property type="project" value="InterPro"/>
</dbReference>
<dbReference type="Pfam" id="PF02518">
    <property type="entry name" value="HATPase_c"/>
    <property type="match status" value="1"/>
</dbReference>
<dbReference type="PRINTS" id="PR00344">
    <property type="entry name" value="BCTRLSENSOR"/>
</dbReference>
<evidence type="ECO:0000313" key="14">
    <source>
        <dbReference type="EMBL" id="MBA8808421.1"/>
    </source>
</evidence>
<evidence type="ECO:0000256" key="4">
    <source>
        <dbReference type="ARBA" id="ARBA00022553"/>
    </source>
</evidence>
<dbReference type="GO" id="GO:0005886">
    <property type="term" value="C:plasma membrane"/>
    <property type="evidence" value="ECO:0007669"/>
    <property type="project" value="UniProtKB-SubCell"/>
</dbReference>
<evidence type="ECO:0000256" key="10">
    <source>
        <dbReference type="ARBA" id="ARBA00039401"/>
    </source>
</evidence>
<keyword evidence="15" id="KW-1185">Reference proteome</keyword>
<dbReference type="AlphaFoldDB" id="A0A7W3PE60"/>
<keyword evidence="5" id="KW-0808">Transferase</keyword>
<gene>
    <name evidence="14" type="ORF">FHX71_002363</name>
</gene>
<evidence type="ECO:0000256" key="5">
    <source>
        <dbReference type="ARBA" id="ARBA00022679"/>
    </source>
</evidence>
<name>A0A7W3PE60_9MICO</name>
<dbReference type="InterPro" id="IPR036097">
    <property type="entry name" value="HisK_dim/P_sf"/>
</dbReference>
<comment type="caution">
    <text evidence="14">The sequence shown here is derived from an EMBL/GenBank/DDBJ whole genome shotgun (WGS) entry which is preliminary data.</text>
</comment>
<dbReference type="GO" id="GO:0030295">
    <property type="term" value="F:protein kinase activator activity"/>
    <property type="evidence" value="ECO:0007669"/>
    <property type="project" value="TreeGrafter"/>
</dbReference>
<evidence type="ECO:0000256" key="7">
    <source>
        <dbReference type="ARBA" id="ARBA00022777"/>
    </source>
</evidence>
<evidence type="ECO:0000256" key="9">
    <source>
        <dbReference type="ARBA" id="ARBA00023012"/>
    </source>
</evidence>
<dbReference type="EC" id="2.7.13.3" evidence="3"/>
<dbReference type="GO" id="GO:0000156">
    <property type="term" value="F:phosphorelay response regulator activity"/>
    <property type="evidence" value="ECO:0007669"/>
    <property type="project" value="TreeGrafter"/>
</dbReference>
<feature type="transmembrane region" description="Helical" evidence="12">
    <location>
        <begin position="16"/>
        <end position="40"/>
    </location>
</feature>
<dbReference type="SMART" id="SM00387">
    <property type="entry name" value="HATPase_c"/>
    <property type="match status" value="1"/>
</dbReference>
<dbReference type="Proteomes" id="UP000540568">
    <property type="component" value="Unassembled WGS sequence"/>
</dbReference>
<dbReference type="PANTHER" id="PTHR42878">
    <property type="entry name" value="TWO-COMPONENT HISTIDINE KINASE"/>
    <property type="match status" value="1"/>
</dbReference>
<dbReference type="InterPro" id="IPR005467">
    <property type="entry name" value="His_kinase_dom"/>
</dbReference>
<comment type="catalytic activity">
    <reaction evidence="1">
        <text>ATP + protein L-histidine = ADP + protein N-phospho-L-histidine.</text>
        <dbReference type="EC" id="2.7.13.3"/>
    </reaction>
</comment>
<dbReference type="PANTHER" id="PTHR42878:SF7">
    <property type="entry name" value="SENSOR HISTIDINE KINASE GLRK"/>
    <property type="match status" value="1"/>
</dbReference>
<dbReference type="InterPro" id="IPR003661">
    <property type="entry name" value="HisK_dim/P_dom"/>
</dbReference>
<evidence type="ECO:0000256" key="2">
    <source>
        <dbReference type="ARBA" id="ARBA00004236"/>
    </source>
</evidence>
<keyword evidence="8" id="KW-0067">ATP-binding</keyword>
<organism evidence="14 15">
    <name type="scientific">Promicromonospora sukumoe</name>
    <dbReference type="NCBI Taxonomy" id="88382"/>
    <lineage>
        <taxon>Bacteria</taxon>
        <taxon>Bacillati</taxon>
        <taxon>Actinomycetota</taxon>
        <taxon>Actinomycetes</taxon>
        <taxon>Micrococcales</taxon>
        <taxon>Promicromonosporaceae</taxon>
        <taxon>Promicromonospora</taxon>
    </lineage>
</organism>
<dbReference type="SMART" id="SM00388">
    <property type="entry name" value="HisKA"/>
    <property type="match status" value="1"/>
</dbReference>
<keyword evidence="6" id="KW-0547">Nucleotide-binding</keyword>
<evidence type="ECO:0000256" key="11">
    <source>
        <dbReference type="SAM" id="MobiDB-lite"/>
    </source>
</evidence>
<evidence type="ECO:0000256" key="6">
    <source>
        <dbReference type="ARBA" id="ARBA00022741"/>
    </source>
</evidence>
<feature type="domain" description="Histidine kinase" evidence="13">
    <location>
        <begin position="180"/>
        <end position="397"/>
    </location>
</feature>
<feature type="transmembrane region" description="Helical" evidence="12">
    <location>
        <begin position="140"/>
        <end position="159"/>
    </location>
</feature>
<dbReference type="EMBL" id="JACGWV010000001">
    <property type="protein sequence ID" value="MBA8808421.1"/>
    <property type="molecule type" value="Genomic_DNA"/>
</dbReference>
<dbReference type="InterPro" id="IPR003594">
    <property type="entry name" value="HATPase_dom"/>
</dbReference>
<dbReference type="Gene3D" id="3.30.565.10">
    <property type="entry name" value="Histidine kinase-like ATPase, C-terminal domain"/>
    <property type="match status" value="1"/>
</dbReference>
<evidence type="ECO:0000256" key="8">
    <source>
        <dbReference type="ARBA" id="ARBA00022840"/>
    </source>
</evidence>
<dbReference type="Gene3D" id="1.10.287.130">
    <property type="match status" value="1"/>
</dbReference>
<sequence length="434" mass="45354">MTAAISDRRLLRRASLAVALQTGAAVGIVVSAVIALVYVVGLEARRDASETKLQAKVAEAGDHHVTLDGTDTVVLDGMPANCPERHVRETAAQLADGQSRLTVCGSPFLAYVGQTPDGTRVTAIMNFVEQQEETERLARLSLTAGALGVLASAVLGWAFGRRAVRSLGEALALQRRFVSDASHELRTPLAIVLTRAQLLLREPTYDEAQRRELEQLTLDAKVAAAVVDDLLLAAEIQHRPLPRVPVDLGALAHEVRASFATSAELAGVSLTVDARPGSDYIVTGTTSALRRAVSSLVDNALAHVARGGRIVITLRPRGVGMALAVVDDGEGLDPAQARELTRRFRRGSQDKVGSVSVRLGLGLALVDEIITAHGGELTIDGAPGAGATFTLSFPVAGVPRARRPVPALAVSGQLNGQGAGPGQDDGPDRGPDAG</sequence>
<reference evidence="14 15" key="1">
    <citation type="submission" date="2020-07" db="EMBL/GenBank/DDBJ databases">
        <title>Sequencing the genomes of 1000 actinobacteria strains.</title>
        <authorList>
            <person name="Klenk H.-P."/>
        </authorList>
    </citation>
    <scope>NUCLEOTIDE SEQUENCE [LARGE SCALE GENOMIC DNA]</scope>
    <source>
        <strain evidence="14 15">DSM 44121</strain>
    </source>
</reference>
<dbReference type="Pfam" id="PF00512">
    <property type="entry name" value="HisKA"/>
    <property type="match status" value="1"/>
</dbReference>
<keyword evidence="12" id="KW-0472">Membrane</keyword>
<keyword evidence="9" id="KW-0902">Two-component regulatory system</keyword>
<evidence type="ECO:0000256" key="3">
    <source>
        <dbReference type="ARBA" id="ARBA00012438"/>
    </source>
</evidence>
<keyword evidence="12" id="KW-1133">Transmembrane helix</keyword>
<dbReference type="CDD" id="cd00075">
    <property type="entry name" value="HATPase"/>
    <property type="match status" value="1"/>
</dbReference>
<protein>
    <recommendedName>
        <fullName evidence="10">Sensor-like histidine kinase SenX3</fullName>
        <ecNumber evidence="3">2.7.13.3</ecNumber>
    </recommendedName>
</protein>
<dbReference type="GO" id="GO:0007234">
    <property type="term" value="P:osmosensory signaling via phosphorelay pathway"/>
    <property type="evidence" value="ECO:0007669"/>
    <property type="project" value="TreeGrafter"/>
</dbReference>
<keyword evidence="12" id="KW-0812">Transmembrane</keyword>
<dbReference type="InterPro" id="IPR050351">
    <property type="entry name" value="BphY/WalK/GraS-like"/>
</dbReference>
<dbReference type="SUPFAM" id="SSF55874">
    <property type="entry name" value="ATPase domain of HSP90 chaperone/DNA topoisomerase II/histidine kinase"/>
    <property type="match status" value="1"/>
</dbReference>
<accession>A0A7W3PE60</accession>
<evidence type="ECO:0000313" key="15">
    <source>
        <dbReference type="Proteomes" id="UP000540568"/>
    </source>
</evidence>
<dbReference type="InterPro" id="IPR036890">
    <property type="entry name" value="HATPase_C_sf"/>
</dbReference>
<dbReference type="PROSITE" id="PS50109">
    <property type="entry name" value="HIS_KIN"/>
    <property type="match status" value="1"/>
</dbReference>
<keyword evidence="4" id="KW-0597">Phosphoprotein</keyword>
<dbReference type="InterPro" id="IPR004358">
    <property type="entry name" value="Sig_transdc_His_kin-like_C"/>
</dbReference>
<evidence type="ECO:0000256" key="1">
    <source>
        <dbReference type="ARBA" id="ARBA00000085"/>
    </source>
</evidence>
<evidence type="ECO:0000259" key="13">
    <source>
        <dbReference type="PROSITE" id="PS50109"/>
    </source>
</evidence>
<dbReference type="RefSeq" id="WP_182616423.1">
    <property type="nucleotide sequence ID" value="NZ_BAAATF010000003.1"/>
</dbReference>
<comment type="subcellular location">
    <subcellularLocation>
        <location evidence="2">Cell membrane</location>
    </subcellularLocation>
</comment>
<feature type="region of interest" description="Disordered" evidence="11">
    <location>
        <begin position="409"/>
        <end position="434"/>
    </location>
</feature>